<proteinExistence type="predicted"/>
<feature type="compositionally biased region" description="Polar residues" evidence="1">
    <location>
        <begin position="26"/>
        <end position="38"/>
    </location>
</feature>
<evidence type="ECO:0000256" key="1">
    <source>
        <dbReference type="SAM" id="MobiDB-lite"/>
    </source>
</evidence>
<keyword evidence="3" id="KW-1185">Reference proteome</keyword>
<comment type="caution">
    <text evidence="2">The sequence shown here is derived from an EMBL/GenBank/DDBJ whole genome shotgun (WGS) entry which is preliminary data.</text>
</comment>
<reference evidence="2" key="1">
    <citation type="journal article" date="2023" name="Plant J.">
        <title>The genome of the king protea, Protea cynaroides.</title>
        <authorList>
            <person name="Chang J."/>
            <person name="Duong T.A."/>
            <person name="Schoeman C."/>
            <person name="Ma X."/>
            <person name="Roodt D."/>
            <person name="Barker N."/>
            <person name="Li Z."/>
            <person name="Van de Peer Y."/>
            <person name="Mizrachi E."/>
        </authorList>
    </citation>
    <scope>NUCLEOTIDE SEQUENCE</scope>
    <source>
        <tissue evidence="2">Young leaves</tissue>
    </source>
</reference>
<feature type="compositionally biased region" description="Polar residues" evidence="1">
    <location>
        <begin position="49"/>
        <end position="61"/>
    </location>
</feature>
<sequence>MLNVSARTNTTEVFDNDHASISNPVQCPFENSSPAQTDSVKKGPVQTGPIENSSPAQFTGPSQFIGPVQSTCPVQLLAQISYSGPGVVLLVGSYLSTDQCDSSPVPISSGIDTIAQISLQSDAVMVLTGDSSSSDPSILQHTSHPMVTRSKIGTIKPNLKYALVADNIPSEPLS</sequence>
<name>A0A9Q0QZI6_9MAGN</name>
<dbReference type="Proteomes" id="UP001141806">
    <property type="component" value="Unassembled WGS sequence"/>
</dbReference>
<feature type="region of interest" description="Disordered" evidence="1">
    <location>
        <begin position="26"/>
        <end position="61"/>
    </location>
</feature>
<evidence type="ECO:0000313" key="2">
    <source>
        <dbReference type="EMBL" id="KAJ4977489.1"/>
    </source>
</evidence>
<organism evidence="2 3">
    <name type="scientific">Protea cynaroides</name>
    <dbReference type="NCBI Taxonomy" id="273540"/>
    <lineage>
        <taxon>Eukaryota</taxon>
        <taxon>Viridiplantae</taxon>
        <taxon>Streptophyta</taxon>
        <taxon>Embryophyta</taxon>
        <taxon>Tracheophyta</taxon>
        <taxon>Spermatophyta</taxon>
        <taxon>Magnoliopsida</taxon>
        <taxon>Proteales</taxon>
        <taxon>Proteaceae</taxon>
        <taxon>Protea</taxon>
    </lineage>
</organism>
<accession>A0A9Q0QZI6</accession>
<dbReference type="EMBL" id="JAMYWD010000003">
    <property type="protein sequence ID" value="KAJ4977489.1"/>
    <property type="molecule type" value="Genomic_DNA"/>
</dbReference>
<protein>
    <submittedName>
        <fullName evidence="2">Uncharacterized protein</fullName>
    </submittedName>
</protein>
<dbReference type="AlphaFoldDB" id="A0A9Q0QZI6"/>
<evidence type="ECO:0000313" key="3">
    <source>
        <dbReference type="Proteomes" id="UP001141806"/>
    </source>
</evidence>
<gene>
    <name evidence="2" type="ORF">NE237_002595</name>
</gene>